<dbReference type="Gene3D" id="3.40.1420.10">
    <property type="entry name" value="Inhibitor of vertebrate lysozyme"/>
    <property type="match status" value="1"/>
</dbReference>
<proteinExistence type="predicted"/>
<accession>A0ABW4YSH9</accession>
<keyword evidence="1" id="KW-0732">Signal</keyword>
<evidence type="ECO:0000256" key="1">
    <source>
        <dbReference type="SAM" id="SignalP"/>
    </source>
</evidence>
<keyword evidence="3" id="KW-1185">Reference proteome</keyword>
<protein>
    <submittedName>
        <fullName evidence="2">Ivy family c-type lysozyme inhibitor</fullName>
    </submittedName>
</protein>
<name>A0ABW4YSH9_9HYPH</name>
<organism evidence="2 3">
    <name type="scientific">Ancylobacter oerskovii</name>
    <dbReference type="NCBI Taxonomy" id="459519"/>
    <lineage>
        <taxon>Bacteria</taxon>
        <taxon>Pseudomonadati</taxon>
        <taxon>Pseudomonadota</taxon>
        <taxon>Alphaproteobacteria</taxon>
        <taxon>Hyphomicrobiales</taxon>
        <taxon>Xanthobacteraceae</taxon>
        <taxon>Ancylobacter</taxon>
    </lineage>
</organism>
<sequence>MRATRLAALLLLAGMLPMAALAQPTTASRPHLYELISREPYRSTWNRLIAPVLKNDRWLKGARGVWVVVPPAVLNGVHVNVYVLCKPTGCAHGRISAIFEAGGHRAYGAFLNAAGTQILGSPPAAEQRALLTALR</sequence>
<dbReference type="Pfam" id="PF08816">
    <property type="entry name" value="Ivy"/>
    <property type="match status" value="1"/>
</dbReference>
<dbReference type="SUPFAM" id="SSF89872">
    <property type="entry name" value="Inhibitor of vertebrate lysozyme, Ivy"/>
    <property type="match status" value="1"/>
</dbReference>
<evidence type="ECO:0000313" key="3">
    <source>
        <dbReference type="Proteomes" id="UP001597299"/>
    </source>
</evidence>
<dbReference type="InterPro" id="IPR036501">
    <property type="entry name" value="Inhibitor_vert_lysozyme_sf"/>
</dbReference>
<feature type="signal peptide" evidence="1">
    <location>
        <begin position="1"/>
        <end position="22"/>
    </location>
</feature>
<dbReference type="RefSeq" id="WP_213354931.1">
    <property type="nucleotide sequence ID" value="NZ_JAHBGB010000041.1"/>
</dbReference>
<dbReference type="Proteomes" id="UP001597299">
    <property type="component" value="Unassembled WGS sequence"/>
</dbReference>
<reference evidence="3" key="1">
    <citation type="journal article" date="2019" name="Int. J. Syst. Evol. Microbiol.">
        <title>The Global Catalogue of Microorganisms (GCM) 10K type strain sequencing project: providing services to taxonomists for standard genome sequencing and annotation.</title>
        <authorList>
            <consortium name="The Broad Institute Genomics Platform"/>
            <consortium name="The Broad Institute Genome Sequencing Center for Infectious Disease"/>
            <person name="Wu L."/>
            <person name="Ma J."/>
        </authorList>
    </citation>
    <scope>NUCLEOTIDE SEQUENCE [LARGE SCALE GENOMIC DNA]</scope>
    <source>
        <strain evidence="3">CCM 7435</strain>
    </source>
</reference>
<gene>
    <name evidence="2" type="ORF">ACFSNC_01190</name>
</gene>
<feature type="chain" id="PRO_5046715542" evidence="1">
    <location>
        <begin position="23"/>
        <end position="135"/>
    </location>
</feature>
<evidence type="ECO:0000313" key="2">
    <source>
        <dbReference type="EMBL" id="MFD2139004.1"/>
    </source>
</evidence>
<dbReference type="EMBL" id="JBHUHD010000001">
    <property type="protein sequence ID" value="MFD2139004.1"/>
    <property type="molecule type" value="Genomic_DNA"/>
</dbReference>
<comment type="caution">
    <text evidence="2">The sequence shown here is derived from an EMBL/GenBank/DDBJ whole genome shotgun (WGS) entry which is preliminary data.</text>
</comment>